<dbReference type="PANTHER" id="PTHR43640:SF1">
    <property type="entry name" value="THIOREDOXIN-DEPENDENT PEROXIREDOXIN"/>
    <property type="match status" value="1"/>
</dbReference>
<dbReference type="InterPro" id="IPR013766">
    <property type="entry name" value="Thioredoxin_domain"/>
</dbReference>
<dbReference type="PANTHER" id="PTHR43640">
    <property type="entry name" value="OS07G0260300 PROTEIN"/>
    <property type="match status" value="1"/>
</dbReference>
<dbReference type="EMBL" id="CP002546">
    <property type="protein sequence ID" value="ADY59139.1"/>
    <property type="molecule type" value="Genomic_DNA"/>
</dbReference>
<dbReference type="SUPFAM" id="SSF52833">
    <property type="entry name" value="Thioredoxin-like"/>
    <property type="match status" value="1"/>
</dbReference>
<feature type="domain" description="Thioredoxin" evidence="1">
    <location>
        <begin position="33"/>
        <end position="185"/>
    </location>
</feature>
<dbReference type="Pfam" id="PF08534">
    <property type="entry name" value="Redoxin"/>
    <property type="match status" value="1"/>
</dbReference>
<dbReference type="eggNOG" id="COG1225">
    <property type="taxonomic scope" value="Bacteria"/>
</dbReference>
<evidence type="ECO:0000313" key="2">
    <source>
        <dbReference type="EMBL" id="ADY59139.1"/>
    </source>
</evidence>
<gene>
    <name evidence="2" type="ordered locus">Plabr_1528</name>
</gene>
<dbReference type="Proteomes" id="UP000006860">
    <property type="component" value="Chromosome"/>
</dbReference>
<dbReference type="AlphaFoldDB" id="F0SRL6"/>
<dbReference type="KEGG" id="pbs:Plabr_1528"/>
<dbReference type="InterPro" id="IPR013740">
    <property type="entry name" value="Redoxin"/>
</dbReference>
<sequence length="210" mass="23469">MHSIRLQVRTLLLSLFYLTVPAFVVAGEYNPELSPGDPAPAMASLEGTDGKSYSLDSFKQAEVIVIAFTCNTCPYAIDYEKRLSQLAREYADDDRVAFLAINSNREPADSLEEMRKRVEEQKLPYPYVSDPSQQTAKDFGALRTPEFVVLDKQRNVAYLGAFDDSPAADKVEQRYLPEAVAALLAGDKVKIAETPPIGCLIRFKRTRGRR</sequence>
<name>F0SRL6_RUBBR</name>
<dbReference type="GO" id="GO:0016491">
    <property type="term" value="F:oxidoreductase activity"/>
    <property type="evidence" value="ECO:0007669"/>
    <property type="project" value="InterPro"/>
</dbReference>
<dbReference type="CDD" id="cd02969">
    <property type="entry name" value="PRX_like1"/>
    <property type="match status" value="1"/>
</dbReference>
<organism evidence="2 3">
    <name type="scientific">Rubinisphaera brasiliensis (strain ATCC 49424 / DSM 5305 / JCM 21570 / IAM 15109 / NBRC 103401 / IFAM 1448)</name>
    <name type="common">Planctomyces brasiliensis</name>
    <dbReference type="NCBI Taxonomy" id="756272"/>
    <lineage>
        <taxon>Bacteria</taxon>
        <taxon>Pseudomonadati</taxon>
        <taxon>Planctomycetota</taxon>
        <taxon>Planctomycetia</taxon>
        <taxon>Planctomycetales</taxon>
        <taxon>Planctomycetaceae</taxon>
        <taxon>Rubinisphaera</taxon>
    </lineage>
</organism>
<dbReference type="OrthoDB" id="9809746at2"/>
<protein>
    <submittedName>
        <fullName evidence="2">Alkyl hydroperoxide reductase/ Thiol specific antioxidant/ Mal allergen</fullName>
    </submittedName>
</protein>
<accession>F0SRL6</accession>
<dbReference type="InterPro" id="IPR036249">
    <property type="entry name" value="Thioredoxin-like_sf"/>
</dbReference>
<dbReference type="InterPro" id="IPR047262">
    <property type="entry name" value="PRX-like1"/>
</dbReference>
<evidence type="ECO:0000259" key="1">
    <source>
        <dbReference type="PROSITE" id="PS51352"/>
    </source>
</evidence>
<dbReference type="Gene3D" id="3.40.30.10">
    <property type="entry name" value="Glutaredoxin"/>
    <property type="match status" value="1"/>
</dbReference>
<keyword evidence="3" id="KW-1185">Reference proteome</keyword>
<reference evidence="3" key="1">
    <citation type="submission" date="2011-02" db="EMBL/GenBank/DDBJ databases">
        <title>The complete genome of Planctomyces brasiliensis DSM 5305.</title>
        <authorList>
            <person name="Lucas S."/>
            <person name="Copeland A."/>
            <person name="Lapidus A."/>
            <person name="Bruce D."/>
            <person name="Goodwin L."/>
            <person name="Pitluck S."/>
            <person name="Kyrpides N."/>
            <person name="Mavromatis K."/>
            <person name="Pagani I."/>
            <person name="Ivanova N."/>
            <person name="Ovchinnikova G."/>
            <person name="Lu M."/>
            <person name="Detter J.C."/>
            <person name="Han C."/>
            <person name="Land M."/>
            <person name="Hauser L."/>
            <person name="Markowitz V."/>
            <person name="Cheng J.-F."/>
            <person name="Hugenholtz P."/>
            <person name="Woyke T."/>
            <person name="Wu D."/>
            <person name="Tindall B."/>
            <person name="Pomrenke H.G."/>
            <person name="Brambilla E."/>
            <person name="Klenk H.-P."/>
            <person name="Eisen J.A."/>
        </authorList>
    </citation>
    <scope>NUCLEOTIDE SEQUENCE [LARGE SCALE GENOMIC DNA]</scope>
    <source>
        <strain evidence="3">ATCC 49424 / DSM 5305 / JCM 21570 / NBRC 103401 / IFAM 1448</strain>
    </source>
</reference>
<dbReference type="RefSeq" id="WP_013627867.1">
    <property type="nucleotide sequence ID" value="NC_015174.1"/>
</dbReference>
<dbReference type="HOGENOM" id="CLU_076204_2_1_0"/>
<evidence type="ECO:0000313" key="3">
    <source>
        <dbReference type="Proteomes" id="UP000006860"/>
    </source>
</evidence>
<dbReference type="PROSITE" id="PS51352">
    <property type="entry name" value="THIOREDOXIN_2"/>
    <property type="match status" value="1"/>
</dbReference>
<proteinExistence type="predicted"/>